<evidence type="ECO:0008006" key="4">
    <source>
        <dbReference type="Google" id="ProtNLM"/>
    </source>
</evidence>
<feature type="signal peptide" evidence="1">
    <location>
        <begin position="1"/>
        <end position="21"/>
    </location>
</feature>
<reference evidence="2 3" key="1">
    <citation type="submission" date="2023-11" db="EMBL/GenBank/DDBJ databases">
        <title>Winogradskyella pelagius sp. nov., isolated from coastal sediment.</title>
        <authorList>
            <person name="Li F."/>
        </authorList>
    </citation>
    <scope>NUCLEOTIDE SEQUENCE [LARGE SCALE GENOMIC DNA]</scope>
    <source>
        <strain evidence="2 3">KCTC 23502</strain>
    </source>
</reference>
<dbReference type="RefSeq" id="WP_320555330.1">
    <property type="nucleotide sequence ID" value="NZ_JAXDAE010000005.1"/>
</dbReference>
<sequence length="146" mass="16265">MKFSRLIMLLLSVTLFLNMQCEDDPVSLPQSNCVNLALIDSFSYENAATSPYTINDVIVNEDCLIITITATGCDGNTWTMQFLDSGSVDESSPPQRYGKFFLINDESCLAEVGRTTSFDLSTLQIEGENEIIINIDGYEDPVTYTY</sequence>
<evidence type="ECO:0000256" key="1">
    <source>
        <dbReference type="SAM" id="SignalP"/>
    </source>
</evidence>
<dbReference type="Proteomes" id="UP001285855">
    <property type="component" value="Unassembled WGS sequence"/>
</dbReference>
<accession>A0ABU5EQJ8</accession>
<gene>
    <name evidence="2" type="ORF">SNF14_06350</name>
</gene>
<feature type="chain" id="PRO_5047495147" description="Lipocalin-like domain-containing protein" evidence="1">
    <location>
        <begin position="22"/>
        <end position="146"/>
    </location>
</feature>
<protein>
    <recommendedName>
        <fullName evidence="4">Lipocalin-like domain-containing protein</fullName>
    </recommendedName>
</protein>
<keyword evidence="1" id="KW-0732">Signal</keyword>
<proteinExistence type="predicted"/>
<evidence type="ECO:0000313" key="2">
    <source>
        <dbReference type="EMBL" id="MDY2586952.1"/>
    </source>
</evidence>
<dbReference type="EMBL" id="JAXDAE010000005">
    <property type="protein sequence ID" value="MDY2586952.1"/>
    <property type="molecule type" value="Genomic_DNA"/>
</dbReference>
<organism evidence="2 3">
    <name type="scientific">Winogradskyella aquimaris</name>
    <dbReference type="NCBI Taxonomy" id="864074"/>
    <lineage>
        <taxon>Bacteria</taxon>
        <taxon>Pseudomonadati</taxon>
        <taxon>Bacteroidota</taxon>
        <taxon>Flavobacteriia</taxon>
        <taxon>Flavobacteriales</taxon>
        <taxon>Flavobacteriaceae</taxon>
        <taxon>Winogradskyella</taxon>
    </lineage>
</organism>
<comment type="caution">
    <text evidence="2">The sequence shown here is derived from an EMBL/GenBank/DDBJ whole genome shotgun (WGS) entry which is preliminary data.</text>
</comment>
<keyword evidence="3" id="KW-1185">Reference proteome</keyword>
<evidence type="ECO:0000313" key="3">
    <source>
        <dbReference type="Proteomes" id="UP001285855"/>
    </source>
</evidence>
<name>A0ABU5EQJ8_9FLAO</name>